<evidence type="ECO:0000313" key="4">
    <source>
        <dbReference type="Proteomes" id="UP000694892"/>
    </source>
</evidence>
<dbReference type="AlphaFoldDB" id="A0A974DBY3"/>
<name>A0A974DBY3_XENLA</name>
<protein>
    <submittedName>
        <fullName evidence="3">Uncharacterized protein</fullName>
    </submittedName>
</protein>
<accession>A0A974DBY3</accession>
<dbReference type="Gene3D" id="3.30.70.1820">
    <property type="entry name" value="L1 transposable element, RRM domain"/>
    <property type="match status" value="1"/>
</dbReference>
<dbReference type="InterPro" id="IPR004244">
    <property type="entry name" value="Transposase_22"/>
</dbReference>
<feature type="region of interest" description="Disordered" evidence="2">
    <location>
        <begin position="1"/>
        <end position="44"/>
    </location>
</feature>
<organism evidence="3 4">
    <name type="scientific">Xenopus laevis</name>
    <name type="common">African clawed frog</name>
    <dbReference type="NCBI Taxonomy" id="8355"/>
    <lineage>
        <taxon>Eukaryota</taxon>
        <taxon>Metazoa</taxon>
        <taxon>Chordata</taxon>
        <taxon>Craniata</taxon>
        <taxon>Vertebrata</taxon>
        <taxon>Euteleostomi</taxon>
        <taxon>Amphibia</taxon>
        <taxon>Batrachia</taxon>
        <taxon>Anura</taxon>
        <taxon>Pipoidea</taxon>
        <taxon>Pipidae</taxon>
        <taxon>Xenopodinae</taxon>
        <taxon>Xenopus</taxon>
        <taxon>Xenopus</taxon>
    </lineage>
</organism>
<keyword evidence="1" id="KW-0175">Coiled coil</keyword>
<dbReference type="PANTHER" id="PTHR11505">
    <property type="entry name" value="L1 TRANSPOSABLE ELEMENT-RELATED"/>
    <property type="match status" value="1"/>
</dbReference>
<sequence>MAAGPTASPRSQLTLSPHNSLDSPSEDSQDASQPGILQHMPTPPKYSGDTILIFKSKELLQRELNITAHKITSQLSLEIQELGQRTDLLESKVDDLINTSTSHHNLISSLTAQLTDLQDKVEDAENCSRRNNVRICGLLDDIKDLHLLVPNIPSERIELDRVHRAQGQRAEGSQPKDIIAQIHYFSTKEAIMAAARAANVLSYKGFDYQLYTDLSPAPTEKTA</sequence>
<evidence type="ECO:0000313" key="3">
    <source>
        <dbReference type="EMBL" id="OCT88136.1"/>
    </source>
</evidence>
<gene>
    <name evidence="3" type="ORF">XELAEV_18016769mg</name>
</gene>
<feature type="compositionally biased region" description="Polar residues" evidence="2">
    <location>
        <begin position="8"/>
        <end position="23"/>
    </location>
</feature>
<dbReference type="EMBL" id="CM004470">
    <property type="protein sequence ID" value="OCT88136.1"/>
    <property type="molecule type" value="Genomic_DNA"/>
</dbReference>
<dbReference type="Proteomes" id="UP000694892">
    <property type="component" value="Chromosome 3L"/>
</dbReference>
<proteinExistence type="predicted"/>
<reference evidence="4" key="1">
    <citation type="journal article" date="2016" name="Nature">
        <title>Genome evolution in the allotetraploid frog Xenopus laevis.</title>
        <authorList>
            <person name="Session A.M."/>
            <person name="Uno Y."/>
            <person name="Kwon T."/>
            <person name="Chapman J.A."/>
            <person name="Toyoda A."/>
            <person name="Takahashi S."/>
            <person name="Fukui A."/>
            <person name="Hikosaka A."/>
            <person name="Suzuki A."/>
            <person name="Kondo M."/>
            <person name="van Heeringen S.J."/>
            <person name="Quigley I."/>
            <person name="Heinz S."/>
            <person name="Ogino H."/>
            <person name="Ochi H."/>
            <person name="Hellsten U."/>
            <person name="Lyons J.B."/>
            <person name="Simakov O."/>
            <person name="Putnam N."/>
            <person name="Stites J."/>
            <person name="Kuroki Y."/>
            <person name="Tanaka T."/>
            <person name="Michiue T."/>
            <person name="Watanabe M."/>
            <person name="Bogdanovic O."/>
            <person name="Lister R."/>
            <person name="Georgiou G."/>
            <person name="Paranjpe S.S."/>
            <person name="van Kruijsbergen I."/>
            <person name="Shu S."/>
            <person name="Carlson J."/>
            <person name="Kinoshita T."/>
            <person name="Ohta Y."/>
            <person name="Mawaribuchi S."/>
            <person name="Jenkins J."/>
            <person name="Grimwood J."/>
            <person name="Schmutz J."/>
            <person name="Mitros T."/>
            <person name="Mozaffari S.V."/>
            <person name="Suzuki Y."/>
            <person name="Haramoto Y."/>
            <person name="Yamamoto T.S."/>
            <person name="Takagi C."/>
            <person name="Heald R."/>
            <person name="Miller K."/>
            <person name="Haudenschild C."/>
            <person name="Kitzman J."/>
            <person name="Nakayama T."/>
            <person name="Izutsu Y."/>
            <person name="Robert J."/>
            <person name="Fortriede J."/>
            <person name="Burns K."/>
            <person name="Lotay V."/>
            <person name="Karimi K."/>
            <person name="Yasuoka Y."/>
            <person name="Dichmann D.S."/>
            <person name="Flajnik M.F."/>
            <person name="Houston D.W."/>
            <person name="Shendure J."/>
            <person name="DuPasquier L."/>
            <person name="Vize P.D."/>
            <person name="Zorn A.M."/>
            <person name="Ito M."/>
            <person name="Marcotte E.M."/>
            <person name="Wallingford J.B."/>
            <person name="Ito Y."/>
            <person name="Asashima M."/>
            <person name="Ueno N."/>
            <person name="Matsuda Y."/>
            <person name="Veenstra G.J."/>
            <person name="Fujiyama A."/>
            <person name="Harland R.M."/>
            <person name="Taira M."/>
            <person name="Rokhsar D.S."/>
        </authorList>
    </citation>
    <scope>NUCLEOTIDE SEQUENCE [LARGE SCALE GENOMIC DNA]</scope>
    <source>
        <strain evidence="4">J</strain>
    </source>
</reference>
<evidence type="ECO:0000256" key="2">
    <source>
        <dbReference type="SAM" id="MobiDB-lite"/>
    </source>
</evidence>
<feature type="coiled-coil region" evidence="1">
    <location>
        <begin position="79"/>
        <end position="127"/>
    </location>
</feature>
<evidence type="ECO:0000256" key="1">
    <source>
        <dbReference type="SAM" id="Coils"/>
    </source>
</evidence>